<dbReference type="InterPro" id="IPR014762">
    <property type="entry name" value="DNA_mismatch_repair_CS"/>
</dbReference>
<dbReference type="CDD" id="cd03482">
    <property type="entry name" value="MutL_Trans_MutL"/>
    <property type="match status" value="1"/>
</dbReference>
<name>A0A369ZD14_HAEPH</name>
<dbReference type="GO" id="GO:0016887">
    <property type="term" value="F:ATP hydrolysis activity"/>
    <property type="evidence" value="ECO:0007669"/>
    <property type="project" value="InterPro"/>
</dbReference>
<evidence type="ECO:0000256" key="2">
    <source>
        <dbReference type="ARBA" id="ARBA00021975"/>
    </source>
</evidence>
<dbReference type="InterPro" id="IPR014721">
    <property type="entry name" value="Ribsml_uS5_D2-typ_fold_subgr"/>
</dbReference>
<sequence>MIEPSEKHLINILPPQLANQIAAGEVVERPASVVKELVENSLDAGATQIEIEIEKGGSQLIKIRDNGCGIAKQDLVLALARHATSKISSLEDLEAILSLGFRGEALASISSVSRLLLTSRPEGQAEAWQAYAQGREMAVDIQPASHPVGTTIEVNNLFFNTPARRKFLRTDKTEFQHIDEVVRRIALAKPHVSFTLSHNGKIVRQYRKTVDNSIEQKQKRVAAICGEQFIQHANYLDWQHGDLHLHGWIGSPELARPQNDLCYSYVNGRMMRDKTINHAIRQAYGEHIAQGDYPAFVLFLDLDPTHVDVNVHPAKHEVRFHQGRLVHDFILQGVLQALQPQADLITASSVPVDKVHESFPVYVQDRNRQAAGANMFVPPLTDNELHPQAVQFSDSSTQHRAHSPQYTPRSSISNKSAQRWYNELVKTENNADSQTRSDFLPLAEPQPHQVAAIFAKPEVAEKRATEQAVEKTEYVAKTAVSTRSSVLAIVKNQALLLKENDDFYLVSLHQLYRLKFVEQLKKAEPQTLLIPLSLTLDETQQQYWEKVKDRLENLGFQISEKHWQSQTRLMISAVPKCLREQNFQQLIFQLLNEQAIDLVEFFAKSLPMPTAWMLSDGVNLLAEAEQHSAKALETLKVEVDFSAYLY</sequence>
<dbReference type="Proteomes" id="UP000253999">
    <property type="component" value="Unassembled WGS sequence"/>
</dbReference>
<dbReference type="GO" id="GO:0030983">
    <property type="term" value="F:mismatched DNA binding"/>
    <property type="evidence" value="ECO:0007669"/>
    <property type="project" value="InterPro"/>
</dbReference>
<dbReference type="SUPFAM" id="SSF55874">
    <property type="entry name" value="ATPase domain of HSP90 chaperone/DNA topoisomerase II/histidine kinase"/>
    <property type="match status" value="1"/>
</dbReference>
<dbReference type="InterPro" id="IPR042121">
    <property type="entry name" value="MutL_C_regsub"/>
</dbReference>
<dbReference type="GO" id="GO:0005524">
    <property type="term" value="F:ATP binding"/>
    <property type="evidence" value="ECO:0007669"/>
    <property type="project" value="InterPro"/>
</dbReference>
<evidence type="ECO:0000256" key="6">
    <source>
        <dbReference type="HAMAP-Rule" id="MF_00149"/>
    </source>
</evidence>
<dbReference type="SMART" id="SM00853">
    <property type="entry name" value="MutL_C"/>
    <property type="match status" value="1"/>
</dbReference>
<keyword evidence="4 6" id="KW-0234">DNA repair</keyword>
<comment type="function">
    <text evidence="5 6">This protein is involved in the repair of mismatches in DNA. It is required for dam-dependent methyl-directed DNA mismatch repair. May act as a 'molecular matchmaker', a protein that promotes the formation of a stable complex between two or more DNA-binding proteins in an ATP-dependent manner without itself being part of a final effector complex.</text>
</comment>
<evidence type="ECO:0000256" key="4">
    <source>
        <dbReference type="ARBA" id="ARBA00023204"/>
    </source>
</evidence>
<dbReference type="InterPro" id="IPR036890">
    <property type="entry name" value="HATPase_C_sf"/>
</dbReference>
<dbReference type="InterPro" id="IPR013507">
    <property type="entry name" value="DNA_mismatch_S5_2-like"/>
</dbReference>
<dbReference type="CDD" id="cd16926">
    <property type="entry name" value="HATPase_MutL-MLH-PMS-like"/>
    <property type="match status" value="1"/>
</dbReference>
<reference evidence="10 11" key="1">
    <citation type="submission" date="2018-05" db="EMBL/GenBank/DDBJ databases">
        <title>Draft Genome Sequences for a Diverse set of 7 Haemophilus Species.</title>
        <authorList>
            <person name="Nichols M."/>
            <person name="Topaz N."/>
            <person name="Wang X."/>
            <person name="Wang X."/>
            <person name="Boxrud D."/>
        </authorList>
    </citation>
    <scope>NUCLEOTIDE SEQUENCE [LARGE SCALE GENOMIC DNA]</scope>
    <source>
        <strain evidence="10 11">C2010039593</strain>
    </source>
</reference>
<dbReference type="GO" id="GO:0032300">
    <property type="term" value="C:mismatch repair complex"/>
    <property type="evidence" value="ECO:0007669"/>
    <property type="project" value="InterPro"/>
</dbReference>
<dbReference type="FunFam" id="3.30.565.10:FF:000003">
    <property type="entry name" value="DNA mismatch repair endonuclease MutL"/>
    <property type="match status" value="1"/>
</dbReference>
<dbReference type="InterPro" id="IPR020568">
    <property type="entry name" value="Ribosomal_Su5_D2-typ_SF"/>
</dbReference>
<dbReference type="GO" id="GO:0006298">
    <property type="term" value="P:mismatch repair"/>
    <property type="evidence" value="ECO:0007669"/>
    <property type="project" value="UniProtKB-UniRule"/>
</dbReference>
<dbReference type="InterPro" id="IPR042120">
    <property type="entry name" value="MutL_C_dimsub"/>
</dbReference>
<evidence type="ECO:0000256" key="5">
    <source>
        <dbReference type="ARBA" id="ARBA00056874"/>
    </source>
</evidence>
<evidence type="ECO:0000259" key="8">
    <source>
        <dbReference type="SMART" id="SM00853"/>
    </source>
</evidence>
<gene>
    <name evidence="6" type="primary">mutL</name>
    <name evidence="10" type="ORF">DPV98_04685</name>
</gene>
<dbReference type="InterPro" id="IPR002099">
    <property type="entry name" value="MutL/Mlh/PMS"/>
</dbReference>
<dbReference type="SMART" id="SM01340">
    <property type="entry name" value="DNA_mis_repair"/>
    <property type="match status" value="1"/>
</dbReference>
<dbReference type="HAMAP" id="MF_00149">
    <property type="entry name" value="DNA_mis_repair"/>
    <property type="match status" value="1"/>
</dbReference>
<evidence type="ECO:0000256" key="3">
    <source>
        <dbReference type="ARBA" id="ARBA00022763"/>
    </source>
</evidence>
<evidence type="ECO:0000313" key="11">
    <source>
        <dbReference type="Proteomes" id="UP000253999"/>
    </source>
</evidence>
<dbReference type="EMBL" id="QEQD01000004">
    <property type="protein sequence ID" value="RDF04675.1"/>
    <property type="molecule type" value="Genomic_DNA"/>
</dbReference>
<dbReference type="Pfam" id="PF13589">
    <property type="entry name" value="HATPase_c_3"/>
    <property type="match status" value="1"/>
</dbReference>
<dbReference type="InterPro" id="IPR038973">
    <property type="entry name" value="MutL/Mlh/Pms-like"/>
</dbReference>
<dbReference type="AlphaFoldDB" id="A0A369ZD14"/>
<keyword evidence="10" id="KW-0378">Hydrolase</keyword>
<dbReference type="PANTHER" id="PTHR10073:SF12">
    <property type="entry name" value="DNA MISMATCH REPAIR PROTEIN MLH1"/>
    <property type="match status" value="1"/>
</dbReference>
<keyword evidence="10" id="KW-0255">Endonuclease</keyword>
<dbReference type="Gene3D" id="3.30.230.10">
    <property type="match status" value="1"/>
</dbReference>
<dbReference type="FunFam" id="3.30.230.10:FF:000013">
    <property type="entry name" value="DNA mismatch repair endonuclease MutL"/>
    <property type="match status" value="1"/>
</dbReference>
<evidence type="ECO:0000259" key="9">
    <source>
        <dbReference type="SMART" id="SM01340"/>
    </source>
</evidence>
<organism evidence="10 11">
    <name type="scientific">Haemophilus parahaemolyticus</name>
    <dbReference type="NCBI Taxonomy" id="735"/>
    <lineage>
        <taxon>Bacteria</taxon>
        <taxon>Pseudomonadati</taxon>
        <taxon>Pseudomonadota</taxon>
        <taxon>Gammaproteobacteria</taxon>
        <taxon>Pasteurellales</taxon>
        <taxon>Pasteurellaceae</taxon>
        <taxon>Haemophilus</taxon>
    </lineage>
</organism>
<dbReference type="STRING" id="735.B0185_07250"/>
<dbReference type="NCBIfam" id="TIGR00585">
    <property type="entry name" value="mutl"/>
    <property type="match status" value="1"/>
</dbReference>
<accession>A0A369ZD14</accession>
<evidence type="ECO:0000256" key="7">
    <source>
        <dbReference type="SAM" id="MobiDB-lite"/>
    </source>
</evidence>
<dbReference type="NCBIfam" id="NF000948">
    <property type="entry name" value="PRK00095.1-1"/>
    <property type="match status" value="1"/>
</dbReference>
<dbReference type="SUPFAM" id="SSF54211">
    <property type="entry name" value="Ribosomal protein S5 domain 2-like"/>
    <property type="match status" value="1"/>
</dbReference>
<feature type="domain" description="MutL C-terminal dimerisation" evidence="8">
    <location>
        <begin position="486"/>
        <end position="621"/>
    </location>
</feature>
<dbReference type="InterPro" id="IPR037198">
    <property type="entry name" value="MutL_C_sf"/>
</dbReference>
<keyword evidence="3 6" id="KW-0227">DNA damage</keyword>
<evidence type="ECO:0000256" key="1">
    <source>
        <dbReference type="ARBA" id="ARBA00006082"/>
    </source>
</evidence>
<dbReference type="GO" id="GO:0140664">
    <property type="term" value="F:ATP-dependent DNA damage sensor activity"/>
    <property type="evidence" value="ECO:0007669"/>
    <property type="project" value="InterPro"/>
</dbReference>
<dbReference type="PANTHER" id="PTHR10073">
    <property type="entry name" value="DNA MISMATCH REPAIR PROTEIN MLH, PMS, MUTL"/>
    <property type="match status" value="1"/>
</dbReference>
<keyword evidence="10" id="KW-0540">Nuclease</keyword>
<comment type="caution">
    <text evidence="10">The sequence shown here is derived from an EMBL/GenBank/DDBJ whole genome shotgun (WGS) entry which is preliminary data.</text>
</comment>
<comment type="similarity">
    <text evidence="1 6">Belongs to the DNA mismatch repair MutL/HexB family.</text>
</comment>
<feature type="region of interest" description="Disordered" evidence="7">
    <location>
        <begin position="392"/>
        <end position="414"/>
    </location>
</feature>
<dbReference type="SUPFAM" id="SSF118116">
    <property type="entry name" value="DNA mismatch repair protein MutL"/>
    <property type="match status" value="1"/>
</dbReference>
<dbReference type="Pfam" id="PF08676">
    <property type="entry name" value="MutL_C"/>
    <property type="match status" value="1"/>
</dbReference>
<protein>
    <recommendedName>
        <fullName evidence="2 6">DNA mismatch repair protein MutL</fullName>
    </recommendedName>
</protein>
<dbReference type="GO" id="GO:0004519">
    <property type="term" value="F:endonuclease activity"/>
    <property type="evidence" value="ECO:0007669"/>
    <property type="project" value="UniProtKB-KW"/>
</dbReference>
<feature type="domain" description="DNA mismatch repair protein S5" evidence="9">
    <location>
        <begin position="221"/>
        <end position="339"/>
    </location>
</feature>
<dbReference type="RefSeq" id="WP_111312839.1">
    <property type="nucleotide sequence ID" value="NZ_JAUPSI010000034.1"/>
</dbReference>
<dbReference type="Gene3D" id="3.30.1370.100">
    <property type="entry name" value="MutL, C-terminal domain, regulatory subdomain"/>
    <property type="match status" value="1"/>
</dbReference>
<dbReference type="InterPro" id="IPR014790">
    <property type="entry name" value="MutL_C"/>
</dbReference>
<dbReference type="Gene3D" id="3.30.565.10">
    <property type="entry name" value="Histidine kinase-like ATPase, C-terminal domain"/>
    <property type="match status" value="1"/>
</dbReference>
<proteinExistence type="inferred from homology"/>
<dbReference type="PROSITE" id="PS00058">
    <property type="entry name" value="DNA_MISMATCH_REPAIR_1"/>
    <property type="match status" value="1"/>
</dbReference>
<evidence type="ECO:0000313" key="10">
    <source>
        <dbReference type="EMBL" id="RDF04675.1"/>
    </source>
</evidence>
<dbReference type="Pfam" id="PF01119">
    <property type="entry name" value="DNA_mis_repair"/>
    <property type="match status" value="1"/>
</dbReference>
<dbReference type="Gene3D" id="3.30.1540.20">
    <property type="entry name" value="MutL, C-terminal domain, dimerisation subdomain"/>
    <property type="match status" value="1"/>
</dbReference>
<dbReference type="InterPro" id="IPR020667">
    <property type="entry name" value="DNA_mismatch_repair_MutL"/>
</dbReference>